<keyword evidence="3" id="KW-1185">Reference proteome</keyword>
<dbReference type="EMBL" id="CAAALY010057321">
    <property type="protein sequence ID" value="VEL22592.1"/>
    <property type="molecule type" value="Genomic_DNA"/>
</dbReference>
<evidence type="ECO:0000313" key="3">
    <source>
        <dbReference type="Proteomes" id="UP000784294"/>
    </source>
</evidence>
<name>A0A3S5CHU4_9PLAT</name>
<evidence type="ECO:0000313" key="2">
    <source>
        <dbReference type="EMBL" id="VEL22592.1"/>
    </source>
</evidence>
<reference evidence="2" key="1">
    <citation type="submission" date="2018-11" db="EMBL/GenBank/DDBJ databases">
        <authorList>
            <consortium name="Pathogen Informatics"/>
        </authorList>
    </citation>
    <scope>NUCLEOTIDE SEQUENCE</scope>
</reference>
<accession>A0A3S5CHU4</accession>
<organism evidence="2 3">
    <name type="scientific">Protopolystoma xenopodis</name>
    <dbReference type="NCBI Taxonomy" id="117903"/>
    <lineage>
        <taxon>Eukaryota</taxon>
        <taxon>Metazoa</taxon>
        <taxon>Spiralia</taxon>
        <taxon>Lophotrochozoa</taxon>
        <taxon>Platyhelminthes</taxon>
        <taxon>Monogenea</taxon>
        <taxon>Polyopisthocotylea</taxon>
        <taxon>Polystomatidea</taxon>
        <taxon>Polystomatidae</taxon>
        <taxon>Protopolystoma</taxon>
    </lineage>
</organism>
<comment type="caution">
    <text evidence="2">The sequence shown here is derived from an EMBL/GenBank/DDBJ whole genome shotgun (WGS) entry which is preliminary data.</text>
</comment>
<dbReference type="Proteomes" id="UP000784294">
    <property type="component" value="Unassembled WGS sequence"/>
</dbReference>
<feature type="region of interest" description="Disordered" evidence="1">
    <location>
        <begin position="37"/>
        <end position="56"/>
    </location>
</feature>
<proteinExistence type="predicted"/>
<sequence>MVVVDELTMLRSMVVRKRAILVCSFFPMLGTGMSSTWPGTPGIPGLPGIPMRPSRP</sequence>
<gene>
    <name evidence="2" type="ORF">PXEA_LOCUS16032</name>
</gene>
<dbReference type="AlphaFoldDB" id="A0A3S5CHU4"/>
<evidence type="ECO:0000256" key="1">
    <source>
        <dbReference type="SAM" id="MobiDB-lite"/>
    </source>
</evidence>
<protein>
    <submittedName>
        <fullName evidence="2">Uncharacterized protein</fullName>
    </submittedName>
</protein>